<accession>V4RDG4</accession>
<feature type="domain" description="D-isomer specific 2-hydroxyacid dehydrogenase NAD-binding" evidence="6">
    <location>
        <begin position="115"/>
        <end position="286"/>
    </location>
</feature>
<evidence type="ECO:0000256" key="3">
    <source>
        <dbReference type="ARBA" id="ARBA00023027"/>
    </source>
</evidence>
<evidence type="ECO:0000256" key="4">
    <source>
        <dbReference type="RuleBase" id="RU003719"/>
    </source>
</evidence>
<keyword evidence="8" id="KW-1185">Reference proteome</keyword>
<evidence type="ECO:0000313" key="8">
    <source>
        <dbReference type="Proteomes" id="UP000017819"/>
    </source>
</evidence>
<name>V4RDG4_9HYPH</name>
<dbReference type="InterPro" id="IPR006139">
    <property type="entry name" value="D-isomer_2_OHA_DH_cat_dom"/>
</dbReference>
<feature type="domain" description="D-isomer specific 2-hydroxyacid dehydrogenase catalytic" evidence="5">
    <location>
        <begin position="19"/>
        <end position="313"/>
    </location>
</feature>
<dbReference type="Pfam" id="PF02826">
    <property type="entry name" value="2-Hacid_dh_C"/>
    <property type="match status" value="1"/>
</dbReference>
<evidence type="ECO:0000313" key="7">
    <source>
        <dbReference type="EMBL" id="ESR23394.1"/>
    </source>
</evidence>
<dbReference type="InterPro" id="IPR006140">
    <property type="entry name" value="D-isomer_DH_NAD-bd"/>
</dbReference>
<evidence type="ECO:0000256" key="1">
    <source>
        <dbReference type="ARBA" id="ARBA00005854"/>
    </source>
</evidence>
<dbReference type="Gene3D" id="3.40.50.720">
    <property type="entry name" value="NAD(P)-binding Rossmann-like Domain"/>
    <property type="match status" value="2"/>
</dbReference>
<dbReference type="CDD" id="cd12169">
    <property type="entry name" value="PGDH_like_1"/>
    <property type="match status" value="1"/>
</dbReference>
<protein>
    <submittedName>
        <fullName evidence="7">D-3-phosphoglycerate dehydrogenase</fullName>
        <ecNumber evidence="7">1.1.1.95</ecNumber>
    </submittedName>
</protein>
<proteinExistence type="inferred from homology"/>
<dbReference type="STRING" id="631454.N177_3462"/>
<evidence type="ECO:0000256" key="2">
    <source>
        <dbReference type="ARBA" id="ARBA00023002"/>
    </source>
</evidence>
<dbReference type="InterPro" id="IPR036291">
    <property type="entry name" value="NAD(P)-bd_dom_sf"/>
</dbReference>
<dbReference type="Proteomes" id="UP000017819">
    <property type="component" value="Unassembled WGS sequence"/>
</dbReference>
<dbReference type="RefSeq" id="WP_023433580.1">
    <property type="nucleotide sequence ID" value="NZ_AWXZ01000039.1"/>
</dbReference>
<dbReference type="AlphaFoldDB" id="V4RDG4"/>
<dbReference type="OrthoDB" id="9793626at2"/>
<comment type="caution">
    <text evidence="7">The sequence shown here is derived from an EMBL/GenBank/DDBJ whole genome shotgun (WGS) entry which is preliminary data.</text>
</comment>
<dbReference type="InterPro" id="IPR050857">
    <property type="entry name" value="D-2-hydroxyacid_DH"/>
</dbReference>
<dbReference type="EMBL" id="AWXZ01000039">
    <property type="protein sequence ID" value="ESR23394.1"/>
    <property type="molecule type" value="Genomic_DNA"/>
</dbReference>
<dbReference type="PANTHER" id="PTHR42789:SF1">
    <property type="entry name" value="D-ISOMER SPECIFIC 2-HYDROXYACID DEHYDROGENASE FAMILY PROTEIN (AFU_ORTHOLOGUE AFUA_6G10090)"/>
    <property type="match status" value="1"/>
</dbReference>
<dbReference type="EC" id="1.1.1.95" evidence="7"/>
<reference evidence="7 8" key="1">
    <citation type="journal article" date="2014" name="Genome Announc.">
        <title>Draft Genome Sequence of Lutibaculum baratangense Strain AMV1T, Isolated from a Mud Volcano in Andamans, India.</title>
        <authorList>
            <person name="Singh A."/>
            <person name="Sreenivas A."/>
            <person name="Sathyanarayana Reddy G."/>
            <person name="Pinnaka A.K."/>
            <person name="Shivaji S."/>
        </authorList>
    </citation>
    <scope>NUCLEOTIDE SEQUENCE [LARGE SCALE GENOMIC DNA]</scope>
    <source>
        <strain evidence="7 8">AMV1</strain>
    </source>
</reference>
<evidence type="ECO:0000259" key="6">
    <source>
        <dbReference type="Pfam" id="PF02826"/>
    </source>
</evidence>
<dbReference type="PATRIC" id="fig|631454.5.peg.3422"/>
<gene>
    <name evidence="7" type="ORF">N177_3462</name>
</gene>
<dbReference type="GO" id="GO:0004617">
    <property type="term" value="F:phosphoglycerate dehydrogenase activity"/>
    <property type="evidence" value="ECO:0007669"/>
    <property type="project" value="UniProtKB-EC"/>
</dbReference>
<evidence type="ECO:0000259" key="5">
    <source>
        <dbReference type="Pfam" id="PF00389"/>
    </source>
</evidence>
<dbReference type="SUPFAM" id="SSF51735">
    <property type="entry name" value="NAD(P)-binding Rossmann-fold domains"/>
    <property type="match status" value="1"/>
</dbReference>
<dbReference type="PROSITE" id="PS00671">
    <property type="entry name" value="D_2_HYDROXYACID_DH_3"/>
    <property type="match status" value="1"/>
</dbReference>
<dbReference type="eggNOG" id="COG0111">
    <property type="taxonomic scope" value="Bacteria"/>
</dbReference>
<dbReference type="SUPFAM" id="SSF52283">
    <property type="entry name" value="Formate/glycerate dehydrogenase catalytic domain-like"/>
    <property type="match status" value="1"/>
</dbReference>
<comment type="similarity">
    <text evidence="1 4">Belongs to the D-isomer specific 2-hydroxyacid dehydrogenase family.</text>
</comment>
<dbReference type="GO" id="GO:0051287">
    <property type="term" value="F:NAD binding"/>
    <property type="evidence" value="ECO:0007669"/>
    <property type="project" value="InterPro"/>
</dbReference>
<dbReference type="Pfam" id="PF00389">
    <property type="entry name" value="2-Hacid_dh"/>
    <property type="match status" value="1"/>
</dbReference>
<organism evidence="7 8">
    <name type="scientific">Lutibaculum baratangense AMV1</name>
    <dbReference type="NCBI Taxonomy" id="631454"/>
    <lineage>
        <taxon>Bacteria</taxon>
        <taxon>Pseudomonadati</taxon>
        <taxon>Pseudomonadota</taxon>
        <taxon>Alphaproteobacteria</taxon>
        <taxon>Hyphomicrobiales</taxon>
        <taxon>Tepidamorphaceae</taxon>
        <taxon>Lutibaculum</taxon>
    </lineage>
</organism>
<keyword evidence="3" id="KW-0520">NAD</keyword>
<dbReference type="InterPro" id="IPR029753">
    <property type="entry name" value="D-isomer_DH_CS"/>
</dbReference>
<sequence length="321" mass="34273">MTRIAVLDDYQKVAASMADWSTLDEECKVDFFHENIPGGDEAAAKLADYDVICLMRERMKMPADLLARLPKLKLVVATGTNARMIDLDAAAAQGITVCGTGGGQGGVATPELAWALILAASRHLVDEHANVRAGRWQESVGTALNGGTLGLVGLGRLGRKMVPVAKAFGMRVLAWSPNLTPERAAEGGAEFAEKETLFREADAVSIHLVLGPRTRGLVGEGDLLLMKPGAILVNTSRGPIVDEAALLAALQEGRIRAGLDVYDVEPLPREHPLRRAPNVVLSPHLGYVTQAGYAEFYEGMVEDIRAWRQGSPVRVLAAPAG</sequence>
<keyword evidence="2 4" id="KW-0560">Oxidoreductase</keyword>
<dbReference type="PANTHER" id="PTHR42789">
    <property type="entry name" value="D-ISOMER SPECIFIC 2-HYDROXYACID DEHYDROGENASE FAMILY PROTEIN (AFU_ORTHOLOGUE AFUA_6G10090)"/>
    <property type="match status" value="1"/>
</dbReference>